<organism evidence="1 2">
    <name type="scientific">Nannochloropsis gaditana</name>
    <dbReference type="NCBI Taxonomy" id="72520"/>
    <lineage>
        <taxon>Eukaryota</taxon>
        <taxon>Sar</taxon>
        <taxon>Stramenopiles</taxon>
        <taxon>Ochrophyta</taxon>
        <taxon>Eustigmatophyceae</taxon>
        <taxon>Eustigmatales</taxon>
        <taxon>Monodopsidaceae</taxon>
        <taxon>Nannochloropsis</taxon>
    </lineage>
</organism>
<proteinExistence type="predicted"/>
<evidence type="ECO:0000313" key="2">
    <source>
        <dbReference type="Proteomes" id="UP000019335"/>
    </source>
</evidence>
<dbReference type="OrthoDB" id="426386at2759"/>
<dbReference type="Proteomes" id="UP000019335">
    <property type="component" value="Chromosome 4"/>
</dbReference>
<name>W7U776_9STRA</name>
<accession>W7U776</accession>
<sequence>MFKRFVYKSGLLLKGTAGAINEPTLSSVQAATAGLIVFAANQTIQIKESRRSMTFSTQKKDGGKIASNKPLSVVLQEFEASLDANELRPLIAENAEELLKEAADAVPFAPGTRGSRRKKRQRERLRVVRRADYIRKLQKIAKHEQKMQRRSVAAVTERLGKLGLSFPVKDMKGLERSEAQKGDV</sequence>
<reference evidence="1 2" key="1">
    <citation type="journal article" date="2014" name="Mol. Plant">
        <title>Chromosome Scale Genome Assembly and Transcriptome Profiling of Nannochloropsis gaditana in Nitrogen Depletion.</title>
        <authorList>
            <person name="Corteggiani Carpinelli E."/>
            <person name="Telatin A."/>
            <person name="Vitulo N."/>
            <person name="Forcato C."/>
            <person name="D'Angelo M."/>
            <person name="Schiavon R."/>
            <person name="Vezzi A."/>
            <person name="Giacometti G.M."/>
            <person name="Morosinotto T."/>
            <person name="Valle G."/>
        </authorList>
    </citation>
    <scope>NUCLEOTIDE SEQUENCE [LARGE SCALE GENOMIC DNA]</scope>
    <source>
        <strain evidence="1 2">B-31</strain>
    </source>
</reference>
<evidence type="ECO:0000313" key="1">
    <source>
        <dbReference type="EMBL" id="EWM28701.1"/>
    </source>
</evidence>
<dbReference type="EMBL" id="AZIL01000274">
    <property type="protein sequence ID" value="EWM28701.1"/>
    <property type="molecule type" value="Genomic_DNA"/>
</dbReference>
<gene>
    <name evidence="1" type="ORF">Naga_100002g57</name>
</gene>
<comment type="caution">
    <text evidence="1">The sequence shown here is derived from an EMBL/GenBank/DDBJ whole genome shotgun (WGS) entry which is preliminary data.</text>
</comment>
<dbReference type="AlphaFoldDB" id="W7U776"/>
<keyword evidence="2" id="KW-1185">Reference proteome</keyword>
<protein>
    <submittedName>
        <fullName evidence="1">Uncharacterized protein</fullName>
    </submittedName>
</protein>